<evidence type="ECO:0000256" key="6">
    <source>
        <dbReference type="PROSITE-ProRule" id="PRU00169"/>
    </source>
</evidence>
<dbReference type="AlphaFoldDB" id="A0A1H6A1M8"/>
<dbReference type="SMART" id="SM00448">
    <property type="entry name" value="REC"/>
    <property type="match status" value="1"/>
</dbReference>
<evidence type="ECO:0000256" key="4">
    <source>
        <dbReference type="ARBA" id="ARBA00023125"/>
    </source>
</evidence>
<dbReference type="Gene3D" id="1.10.10.10">
    <property type="entry name" value="Winged helix-like DNA-binding domain superfamily/Winged helix DNA-binding domain"/>
    <property type="match status" value="1"/>
</dbReference>
<dbReference type="Gene3D" id="6.10.250.690">
    <property type="match status" value="1"/>
</dbReference>
<evidence type="ECO:0000256" key="3">
    <source>
        <dbReference type="ARBA" id="ARBA00023015"/>
    </source>
</evidence>
<dbReference type="Pfam" id="PF00072">
    <property type="entry name" value="Response_reg"/>
    <property type="match status" value="1"/>
</dbReference>
<keyword evidence="4 7" id="KW-0238">DNA-binding</keyword>
<evidence type="ECO:0000256" key="2">
    <source>
        <dbReference type="ARBA" id="ARBA00023012"/>
    </source>
</evidence>
<feature type="domain" description="OmpR/PhoB-type" evidence="9">
    <location>
        <begin position="124"/>
        <end position="224"/>
    </location>
</feature>
<dbReference type="EMBL" id="FNVP01000013">
    <property type="protein sequence ID" value="SEG42639.1"/>
    <property type="molecule type" value="Genomic_DNA"/>
</dbReference>
<feature type="DNA-binding region" description="OmpR/PhoB-type" evidence="7">
    <location>
        <begin position="124"/>
        <end position="224"/>
    </location>
</feature>
<organism evidence="10 11">
    <name type="scientific">Flavobacterium urumqiense</name>
    <dbReference type="NCBI Taxonomy" id="935224"/>
    <lineage>
        <taxon>Bacteria</taxon>
        <taxon>Pseudomonadati</taxon>
        <taxon>Bacteroidota</taxon>
        <taxon>Flavobacteriia</taxon>
        <taxon>Flavobacteriales</taxon>
        <taxon>Flavobacteriaceae</taxon>
        <taxon>Flavobacterium</taxon>
    </lineage>
</organism>
<dbReference type="GO" id="GO:0000156">
    <property type="term" value="F:phosphorelay response regulator activity"/>
    <property type="evidence" value="ECO:0007669"/>
    <property type="project" value="TreeGrafter"/>
</dbReference>
<accession>A0A1H6A1M8</accession>
<evidence type="ECO:0000313" key="10">
    <source>
        <dbReference type="EMBL" id="SEG42639.1"/>
    </source>
</evidence>
<dbReference type="PROSITE" id="PS51755">
    <property type="entry name" value="OMPR_PHOB"/>
    <property type="match status" value="1"/>
</dbReference>
<dbReference type="InterPro" id="IPR036388">
    <property type="entry name" value="WH-like_DNA-bd_sf"/>
</dbReference>
<feature type="modified residue" description="4-aspartylphosphate" evidence="6">
    <location>
        <position position="51"/>
    </location>
</feature>
<dbReference type="SMART" id="SM00862">
    <property type="entry name" value="Trans_reg_C"/>
    <property type="match status" value="1"/>
</dbReference>
<keyword evidence="3" id="KW-0805">Transcription regulation</keyword>
<name>A0A1H6A1M8_9FLAO</name>
<dbReference type="InterPro" id="IPR039420">
    <property type="entry name" value="WalR-like"/>
</dbReference>
<dbReference type="GO" id="GO:0005829">
    <property type="term" value="C:cytosol"/>
    <property type="evidence" value="ECO:0007669"/>
    <property type="project" value="TreeGrafter"/>
</dbReference>
<keyword evidence="1 6" id="KW-0597">Phosphoprotein</keyword>
<dbReference type="InterPro" id="IPR011006">
    <property type="entry name" value="CheY-like_superfamily"/>
</dbReference>
<dbReference type="CDD" id="cd00383">
    <property type="entry name" value="trans_reg_C"/>
    <property type="match status" value="1"/>
</dbReference>
<evidence type="ECO:0000313" key="11">
    <source>
        <dbReference type="Proteomes" id="UP000236737"/>
    </source>
</evidence>
<dbReference type="InterPro" id="IPR001789">
    <property type="entry name" value="Sig_transdc_resp-reg_receiver"/>
</dbReference>
<keyword evidence="11" id="KW-1185">Reference proteome</keyword>
<dbReference type="SUPFAM" id="SSF52172">
    <property type="entry name" value="CheY-like"/>
    <property type="match status" value="1"/>
</dbReference>
<evidence type="ECO:0000259" key="9">
    <source>
        <dbReference type="PROSITE" id="PS51755"/>
    </source>
</evidence>
<dbReference type="PANTHER" id="PTHR48111:SF22">
    <property type="entry name" value="REGULATOR OF RPOS"/>
    <property type="match status" value="1"/>
</dbReference>
<keyword evidence="5" id="KW-0804">Transcription</keyword>
<dbReference type="GO" id="GO:0032993">
    <property type="term" value="C:protein-DNA complex"/>
    <property type="evidence" value="ECO:0007669"/>
    <property type="project" value="TreeGrafter"/>
</dbReference>
<proteinExistence type="predicted"/>
<protein>
    <submittedName>
        <fullName evidence="10">DNA-binding response regulator, OmpR family, contains REC and winged-helix (WHTH) domain</fullName>
    </submittedName>
</protein>
<reference evidence="11" key="1">
    <citation type="submission" date="2016-10" db="EMBL/GenBank/DDBJ databases">
        <authorList>
            <person name="Varghese N."/>
            <person name="Submissions S."/>
        </authorList>
    </citation>
    <scope>NUCLEOTIDE SEQUENCE [LARGE SCALE GENOMIC DNA]</scope>
    <source>
        <strain evidence="11">CGMCC 1.9230</strain>
    </source>
</reference>
<dbReference type="OrthoDB" id="9790442at2"/>
<dbReference type="GO" id="GO:0006355">
    <property type="term" value="P:regulation of DNA-templated transcription"/>
    <property type="evidence" value="ECO:0007669"/>
    <property type="project" value="InterPro"/>
</dbReference>
<evidence type="ECO:0000256" key="1">
    <source>
        <dbReference type="ARBA" id="ARBA00022553"/>
    </source>
</evidence>
<gene>
    <name evidence="10" type="ORF">SAMN04488130_11320</name>
</gene>
<evidence type="ECO:0000259" key="8">
    <source>
        <dbReference type="PROSITE" id="PS50110"/>
    </source>
</evidence>
<evidence type="ECO:0000256" key="7">
    <source>
        <dbReference type="PROSITE-ProRule" id="PRU01091"/>
    </source>
</evidence>
<dbReference type="Proteomes" id="UP000236737">
    <property type="component" value="Unassembled WGS sequence"/>
</dbReference>
<dbReference type="GO" id="GO:0000976">
    <property type="term" value="F:transcription cis-regulatory region binding"/>
    <property type="evidence" value="ECO:0007669"/>
    <property type="project" value="TreeGrafter"/>
</dbReference>
<dbReference type="Pfam" id="PF00486">
    <property type="entry name" value="Trans_reg_C"/>
    <property type="match status" value="1"/>
</dbReference>
<keyword evidence="2" id="KW-0902">Two-component regulatory system</keyword>
<dbReference type="PROSITE" id="PS50110">
    <property type="entry name" value="RESPONSE_REGULATORY"/>
    <property type="match status" value="1"/>
</dbReference>
<dbReference type="InterPro" id="IPR001867">
    <property type="entry name" value="OmpR/PhoB-type_DNA-bd"/>
</dbReference>
<feature type="domain" description="Response regulatory" evidence="8">
    <location>
        <begin position="2"/>
        <end position="116"/>
    </location>
</feature>
<dbReference type="PANTHER" id="PTHR48111">
    <property type="entry name" value="REGULATOR OF RPOS"/>
    <property type="match status" value="1"/>
</dbReference>
<dbReference type="RefSeq" id="WP_104000675.1">
    <property type="nucleotide sequence ID" value="NZ_FNVP01000013.1"/>
</dbReference>
<evidence type="ECO:0000256" key="5">
    <source>
        <dbReference type="ARBA" id="ARBA00023163"/>
    </source>
</evidence>
<sequence>MKILLIEDEPELQKSIEQYLEMEGNIVEISPDFSHAQQKISIYDYDCILVDITLPNGSGLDLLREIKLKKSKAGVIIISAKNSLDDKVNGLDLGADDYLPKPFHLSELNSRIKAVIRRKSFDGNLEISVNEIKILPHERRVLIHNQDVILTSKEYDLLLYFISNKNRVVSKSALAEHLWGDNSDRLDNFDFIYNHVKNLRKKLLEKECEDYLQTIYGIGYNFKTQE</sequence>
<dbReference type="Gene3D" id="3.40.50.2300">
    <property type="match status" value="1"/>
</dbReference>